<dbReference type="FunFam" id="3.40.50.300:FF:000016">
    <property type="entry name" value="Oligopeptide ABC transporter ATP-binding component"/>
    <property type="match status" value="1"/>
</dbReference>
<dbReference type="InterPro" id="IPR003439">
    <property type="entry name" value="ABC_transporter-like_ATP-bd"/>
</dbReference>
<keyword evidence="4 6" id="KW-0067">ATP-binding</keyword>
<dbReference type="InterPro" id="IPR050319">
    <property type="entry name" value="ABC_transp_ATP-bind"/>
</dbReference>
<dbReference type="InterPro" id="IPR017871">
    <property type="entry name" value="ABC_transporter-like_CS"/>
</dbReference>
<dbReference type="Gene3D" id="3.40.50.300">
    <property type="entry name" value="P-loop containing nucleotide triphosphate hydrolases"/>
    <property type="match status" value="1"/>
</dbReference>
<evidence type="ECO:0000259" key="5">
    <source>
        <dbReference type="PROSITE" id="PS50893"/>
    </source>
</evidence>
<evidence type="ECO:0000256" key="1">
    <source>
        <dbReference type="ARBA" id="ARBA00005417"/>
    </source>
</evidence>
<dbReference type="SMART" id="SM00382">
    <property type="entry name" value="AAA"/>
    <property type="match status" value="1"/>
</dbReference>
<dbReference type="RefSeq" id="WP_212942160.1">
    <property type="nucleotide sequence ID" value="NZ_BORR01000018.1"/>
</dbReference>
<keyword evidence="7" id="KW-1185">Reference proteome</keyword>
<dbReference type="Pfam" id="PF08352">
    <property type="entry name" value="oligo_HPY"/>
    <property type="match status" value="1"/>
</dbReference>
<gene>
    <name evidence="6" type="primary">oppF_1</name>
    <name evidence="6" type="ORF">J41TS12_40090</name>
</gene>
<evidence type="ECO:0000256" key="3">
    <source>
        <dbReference type="ARBA" id="ARBA00022741"/>
    </source>
</evidence>
<reference evidence="6 7" key="1">
    <citation type="submission" date="2021-03" db="EMBL/GenBank/DDBJ databases">
        <title>Antimicrobial resistance genes in bacteria isolated from Japanese honey, and their potential for conferring macrolide and lincosamide resistance in the American foulbrood pathogen Paenibacillus larvae.</title>
        <authorList>
            <person name="Okamoto M."/>
            <person name="Kumagai M."/>
            <person name="Kanamori H."/>
            <person name="Takamatsu D."/>
        </authorList>
    </citation>
    <scope>NUCLEOTIDE SEQUENCE [LARGE SCALE GENOMIC DNA]</scope>
    <source>
        <strain evidence="6 7">J41TS12</strain>
    </source>
</reference>
<comment type="caution">
    <text evidence="6">The sequence shown here is derived from an EMBL/GenBank/DDBJ whole genome shotgun (WGS) entry which is preliminary data.</text>
</comment>
<dbReference type="GO" id="GO:0055085">
    <property type="term" value="P:transmembrane transport"/>
    <property type="evidence" value="ECO:0007669"/>
    <property type="project" value="UniProtKB-ARBA"/>
</dbReference>
<dbReference type="GO" id="GO:0005524">
    <property type="term" value="F:ATP binding"/>
    <property type="evidence" value="ECO:0007669"/>
    <property type="project" value="UniProtKB-KW"/>
</dbReference>
<dbReference type="Proteomes" id="UP000681162">
    <property type="component" value="Unassembled WGS sequence"/>
</dbReference>
<dbReference type="EMBL" id="BORR01000018">
    <property type="protein sequence ID" value="GIO39148.1"/>
    <property type="molecule type" value="Genomic_DNA"/>
</dbReference>
<dbReference type="GO" id="GO:0015833">
    <property type="term" value="P:peptide transport"/>
    <property type="evidence" value="ECO:0007669"/>
    <property type="project" value="InterPro"/>
</dbReference>
<dbReference type="AlphaFoldDB" id="A0A920CIW4"/>
<name>A0A920CIW4_9BACL</name>
<dbReference type="InterPro" id="IPR003593">
    <property type="entry name" value="AAA+_ATPase"/>
</dbReference>
<evidence type="ECO:0000256" key="4">
    <source>
        <dbReference type="ARBA" id="ARBA00022840"/>
    </source>
</evidence>
<evidence type="ECO:0000313" key="6">
    <source>
        <dbReference type="EMBL" id="GIO39148.1"/>
    </source>
</evidence>
<dbReference type="CDD" id="cd03257">
    <property type="entry name" value="ABC_NikE_OppD_transporters"/>
    <property type="match status" value="1"/>
</dbReference>
<comment type="similarity">
    <text evidence="1">Belongs to the ABC transporter superfamily.</text>
</comment>
<keyword evidence="3" id="KW-0547">Nucleotide-binding</keyword>
<dbReference type="Pfam" id="PF00005">
    <property type="entry name" value="ABC_tran"/>
    <property type="match status" value="1"/>
</dbReference>
<protein>
    <submittedName>
        <fullName evidence="6">ABC transporter ATP-binding protein</fullName>
    </submittedName>
</protein>
<keyword evidence="2" id="KW-0813">Transport</keyword>
<sequence>MSKNLIEVEGLKKYFNVGGGSVLKAVNDISFSIAEGETLGLVGESGCGKSTAGRTILRLYEPTGGSVRFNGVDINQLSPRKMKHMRRDMQMIFQDPYASLNPRFTVTDIIGEALDIHGMAGSRAERKKRVEDLLDMVGLNPDHATRYPHEFSGGQRQRIGIARALAVNPKFIICDEPISALDVSIQAQVVNLLKDLQDRLGLTYLFIAHDLSMVKHISDRVAVMYLGRIVELAESEELYANPLHPYTKTLLSAIPIPDPEIEANKKRILLDDHGNGPIHGKGDTAGGGLFDLDNSELVEVSKGHWVSMPKKG</sequence>
<dbReference type="InterPro" id="IPR027417">
    <property type="entry name" value="P-loop_NTPase"/>
</dbReference>
<proteinExistence type="inferred from homology"/>
<dbReference type="SUPFAM" id="SSF52540">
    <property type="entry name" value="P-loop containing nucleoside triphosphate hydrolases"/>
    <property type="match status" value="1"/>
</dbReference>
<dbReference type="PROSITE" id="PS50893">
    <property type="entry name" value="ABC_TRANSPORTER_2"/>
    <property type="match status" value="1"/>
</dbReference>
<organism evidence="6 7">
    <name type="scientific">Paenibacillus antibioticophila</name>
    <dbReference type="NCBI Taxonomy" id="1274374"/>
    <lineage>
        <taxon>Bacteria</taxon>
        <taxon>Bacillati</taxon>
        <taxon>Bacillota</taxon>
        <taxon>Bacilli</taxon>
        <taxon>Bacillales</taxon>
        <taxon>Paenibacillaceae</taxon>
        <taxon>Paenibacillus</taxon>
    </lineage>
</organism>
<accession>A0A920CIW4</accession>
<evidence type="ECO:0000256" key="2">
    <source>
        <dbReference type="ARBA" id="ARBA00022448"/>
    </source>
</evidence>
<evidence type="ECO:0000313" key="7">
    <source>
        <dbReference type="Proteomes" id="UP000681162"/>
    </source>
</evidence>
<dbReference type="GO" id="GO:0016887">
    <property type="term" value="F:ATP hydrolysis activity"/>
    <property type="evidence" value="ECO:0007669"/>
    <property type="project" value="InterPro"/>
</dbReference>
<dbReference type="PROSITE" id="PS00211">
    <property type="entry name" value="ABC_TRANSPORTER_1"/>
    <property type="match status" value="1"/>
</dbReference>
<dbReference type="PANTHER" id="PTHR43776:SF7">
    <property type="entry name" value="D,D-DIPEPTIDE TRANSPORT ATP-BINDING PROTEIN DDPF-RELATED"/>
    <property type="match status" value="1"/>
</dbReference>
<dbReference type="InterPro" id="IPR013563">
    <property type="entry name" value="Oligopep_ABC_C"/>
</dbReference>
<dbReference type="PANTHER" id="PTHR43776">
    <property type="entry name" value="TRANSPORT ATP-BINDING PROTEIN"/>
    <property type="match status" value="1"/>
</dbReference>
<feature type="domain" description="ABC transporter" evidence="5">
    <location>
        <begin position="6"/>
        <end position="251"/>
    </location>
</feature>